<organism evidence="3 4">
    <name type="scientific">Meloidogyne enterolobii</name>
    <name type="common">Root-knot nematode worm</name>
    <name type="synonym">Meloidogyne mayaguensis</name>
    <dbReference type="NCBI Taxonomy" id="390850"/>
    <lineage>
        <taxon>Eukaryota</taxon>
        <taxon>Metazoa</taxon>
        <taxon>Ecdysozoa</taxon>
        <taxon>Nematoda</taxon>
        <taxon>Chromadorea</taxon>
        <taxon>Rhabditida</taxon>
        <taxon>Tylenchina</taxon>
        <taxon>Tylenchomorpha</taxon>
        <taxon>Tylenchoidea</taxon>
        <taxon>Meloidogynidae</taxon>
        <taxon>Meloidogyninae</taxon>
        <taxon>Meloidogyne</taxon>
    </lineage>
</organism>
<gene>
    <name evidence="3" type="ORF">MENT_LOCUS19837</name>
</gene>
<dbReference type="EMBL" id="CAJEWN010000141">
    <property type="protein sequence ID" value="CAD2168467.1"/>
    <property type="molecule type" value="Genomic_DNA"/>
</dbReference>
<dbReference type="AlphaFoldDB" id="A0A6V7V0U1"/>
<feature type="region of interest" description="Disordered" evidence="1">
    <location>
        <begin position="159"/>
        <end position="183"/>
    </location>
</feature>
<sequence length="183" mass="20320">MDVLFILFILTIFNAIKITIGQDPSGQYQNYGTNMVAPQGYPQNDGTYGMPAGMPQYDPTGLNTGVKLQQGGYQDPNIMQNMGVYPPGQYGPNNLPNYQNYGQPNYQSYGQQLPSMFYGQPPPQYAMPNNGYLPFTNNNPQYLQTNAAQPYGQLYGQQLYGQQPYGQPPQQNYGVPYGQQPAG</sequence>
<comment type="caution">
    <text evidence="3">The sequence shown here is derived from an EMBL/GenBank/DDBJ whole genome shotgun (WGS) entry which is preliminary data.</text>
</comment>
<feature type="signal peptide" evidence="2">
    <location>
        <begin position="1"/>
        <end position="21"/>
    </location>
</feature>
<protein>
    <submittedName>
        <fullName evidence="3">Uncharacterized protein</fullName>
    </submittedName>
</protein>
<evidence type="ECO:0000256" key="1">
    <source>
        <dbReference type="SAM" id="MobiDB-lite"/>
    </source>
</evidence>
<evidence type="ECO:0000313" key="3">
    <source>
        <dbReference type="EMBL" id="CAD2168467.1"/>
    </source>
</evidence>
<dbReference type="Proteomes" id="UP000580250">
    <property type="component" value="Unassembled WGS sequence"/>
</dbReference>
<evidence type="ECO:0000256" key="2">
    <source>
        <dbReference type="SAM" id="SignalP"/>
    </source>
</evidence>
<reference evidence="3 4" key="1">
    <citation type="submission" date="2020-08" db="EMBL/GenBank/DDBJ databases">
        <authorList>
            <person name="Koutsovoulos G."/>
            <person name="Danchin GJ E."/>
        </authorList>
    </citation>
    <scope>NUCLEOTIDE SEQUENCE [LARGE SCALE GENOMIC DNA]</scope>
</reference>
<feature type="chain" id="PRO_5027973520" evidence="2">
    <location>
        <begin position="22"/>
        <end position="183"/>
    </location>
</feature>
<proteinExistence type="predicted"/>
<keyword evidence="2" id="KW-0732">Signal</keyword>
<evidence type="ECO:0000313" key="4">
    <source>
        <dbReference type="Proteomes" id="UP000580250"/>
    </source>
</evidence>
<name>A0A6V7V0U1_MELEN</name>
<accession>A0A6V7V0U1</accession>